<dbReference type="AlphaFoldDB" id="A0A653DUX4"/>
<accession>A0A653DUX4</accession>
<proteinExistence type="predicted"/>
<sequence>MTDMAESRDETSANADENCRDIEDIIDSRKLLGHYNAFKHSNGVNLRYAYSSSCAVDKYDDTVAQLEGDMGNAYVKQTDSEITVIRVKCSELSPKTCKNINDNSIPGDGIHLGDSNPSMVNLVTLIGAGASHPMGTEEYLIPLSSWDHYLKLDDLVQPTNEAKAADASPNADSFDQEQQINELVLGEKRQRCDCGCQTLEKRVSFREPWVKRMSRFMRRHCNCFAFVYMILNRK</sequence>
<gene>
    <name evidence="1" type="ORF">CALMAC_LOCUS20346</name>
</gene>
<evidence type="ECO:0000313" key="2">
    <source>
        <dbReference type="Proteomes" id="UP000410492"/>
    </source>
</evidence>
<keyword evidence="2" id="KW-1185">Reference proteome</keyword>
<organism evidence="1 2">
    <name type="scientific">Callosobruchus maculatus</name>
    <name type="common">Southern cowpea weevil</name>
    <name type="synonym">Pulse bruchid</name>
    <dbReference type="NCBI Taxonomy" id="64391"/>
    <lineage>
        <taxon>Eukaryota</taxon>
        <taxon>Metazoa</taxon>
        <taxon>Ecdysozoa</taxon>
        <taxon>Arthropoda</taxon>
        <taxon>Hexapoda</taxon>
        <taxon>Insecta</taxon>
        <taxon>Pterygota</taxon>
        <taxon>Neoptera</taxon>
        <taxon>Endopterygota</taxon>
        <taxon>Coleoptera</taxon>
        <taxon>Polyphaga</taxon>
        <taxon>Cucujiformia</taxon>
        <taxon>Chrysomeloidea</taxon>
        <taxon>Chrysomelidae</taxon>
        <taxon>Bruchinae</taxon>
        <taxon>Bruchini</taxon>
        <taxon>Callosobruchus</taxon>
    </lineage>
</organism>
<evidence type="ECO:0000313" key="1">
    <source>
        <dbReference type="EMBL" id="VEN63550.1"/>
    </source>
</evidence>
<dbReference type="OrthoDB" id="6749000at2759"/>
<reference evidence="1 2" key="1">
    <citation type="submission" date="2019-01" db="EMBL/GenBank/DDBJ databases">
        <authorList>
            <person name="Sayadi A."/>
        </authorList>
    </citation>
    <scope>NUCLEOTIDE SEQUENCE [LARGE SCALE GENOMIC DNA]</scope>
</reference>
<dbReference type="Proteomes" id="UP000410492">
    <property type="component" value="Unassembled WGS sequence"/>
</dbReference>
<dbReference type="EMBL" id="CAACVG010014688">
    <property type="protein sequence ID" value="VEN63550.1"/>
    <property type="molecule type" value="Genomic_DNA"/>
</dbReference>
<protein>
    <submittedName>
        <fullName evidence="1">Uncharacterized protein</fullName>
    </submittedName>
</protein>
<name>A0A653DUX4_CALMS</name>